<evidence type="ECO:0000313" key="3">
    <source>
        <dbReference type="Proteomes" id="UP001162156"/>
    </source>
</evidence>
<comment type="caution">
    <text evidence="2">The sequence shown here is derived from an EMBL/GenBank/DDBJ whole genome shotgun (WGS) entry which is preliminary data.</text>
</comment>
<evidence type="ECO:0000313" key="2">
    <source>
        <dbReference type="EMBL" id="KAJ8945402.1"/>
    </source>
</evidence>
<name>A0AAV8Y3G3_9CUCU</name>
<feature type="region of interest" description="Disordered" evidence="1">
    <location>
        <begin position="65"/>
        <end position="87"/>
    </location>
</feature>
<keyword evidence="3" id="KW-1185">Reference proteome</keyword>
<gene>
    <name evidence="2" type="ORF">NQ314_009240</name>
</gene>
<feature type="compositionally biased region" description="Polar residues" evidence="1">
    <location>
        <begin position="69"/>
        <end position="79"/>
    </location>
</feature>
<dbReference type="EMBL" id="JANEYF010002513">
    <property type="protein sequence ID" value="KAJ8945402.1"/>
    <property type="molecule type" value="Genomic_DNA"/>
</dbReference>
<evidence type="ECO:0000256" key="1">
    <source>
        <dbReference type="SAM" id="MobiDB-lite"/>
    </source>
</evidence>
<dbReference type="AlphaFoldDB" id="A0AAV8Y3G3"/>
<sequence>MASHQRNSLDSIEAVLKELVNQGLKRIYDNSRKNRRKIRRKNGRNKFQDLLGTLTSGELTPVPLEKKSVSYTPSNQMNIPQLEKTGP</sequence>
<proteinExistence type="predicted"/>
<dbReference type="Proteomes" id="UP001162156">
    <property type="component" value="Unassembled WGS sequence"/>
</dbReference>
<reference evidence="2" key="1">
    <citation type="journal article" date="2023" name="Insect Mol. Biol.">
        <title>Genome sequencing provides insights into the evolution of gene families encoding plant cell wall-degrading enzymes in longhorned beetles.</title>
        <authorList>
            <person name="Shin N.R."/>
            <person name="Okamura Y."/>
            <person name="Kirsch R."/>
            <person name="Pauchet Y."/>
        </authorList>
    </citation>
    <scope>NUCLEOTIDE SEQUENCE</scope>
    <source>
        <strain evidence="2">RBIC_L_NR</strain>
    </source>
</reference>
<organism evidence="2 3">
    <name type="scientific">Rhamnusium bicolor</name>
    <dbReference type="NCBI Taxonomy" id="1586634"/>
    <lineage>
        <taxon>Eukaryota</taxon>
        <taxon>Metazoa</taxon>
        <taxon>Ecdysozoa</taxon>
        <taxon>Arthropoda</taxon>
        <taxon>Hexapoda</taxon>
        <taxon>Insecta</taxon>
        <taxon>Pterygota</taxon>
        <taxon>Neoptera</taxon>
        <taxon>Endopterygota</taxon>
        <taxon>Coleoptera</taxon>
        <taxon>Polyphaga</taxon>
        <taxon>Cucujiformia</taxon>
        <taxon>Chrysomeloidea</taxon>
        <taxon>Cerambycidae</taxon>
        <taxon>Lepturinae</taxon>
        <taxon>Rhagiini</taxon>
        <taxon>Rhamnusium</taxon>
    </lineage>
</organism>
<accession>A0AAV8Y3G3</accession>
<protein>
    <submittedName>
        <fullName evidence="2">Uncharacterized protein</fullName>
    </submittedName>
</protein>